<reference evidence="4" key="1">
    <citation type="submission" date="2016-06" db="UniProtKB">
        <authorList>
            <consortium name="WormBaseParasite"/>
        </authorList>
    </citation>
    <scope>IDENTIFICATION</scope>
</reference>
<evidence type="ECO:0000313" key="4">
    <source>
        <dbReference type="WBParaSite" id="GPUH_0000985101-mRNA-1"/>
    </source>
</evidence>
<dbReference type="Proteomes" id="UP000271098">
    <property type="component" value="Unassembled WGS sequence"/>
</dbReference>
<dbReference type="OrthoDB" id="5805411at2759"/>
<accession>A0A183DM99</accession>
<dbReference type="AlphaFoldDB" id="A0A183DM99"/>
<gene>
    <name evidence="2" type="ORF">GPUH_LOCUS9838</name>
</gene>
<reference evidence="2 3" key="2">
    <citation type="submission" date="2018-11" db="EMBL/GenBank/DDBJ databases">
        <authorList>
            <consortium name="Pathogen Informatics"/>
        </authorList>
    </citation>
    <scope>NUCLEOTIDE SEQUENCE [LARGE SCALE GENOMIC DNA]</scope>
</reference>
<feature type="transmembrane region" description="Helical" evidence="1">
    <location>
        <begin position="6"/>
        <end position="22"/>
    </location>
</feature>
<dbReference type="WBParaSite" id="GPUH_0000985101-mRNA-1">
    <property type="protein sequence ID" value="GPUH_0000985101-mRNA-1"/>
    <property type="gene ID" value="GPUH_0000985101"/>
</dbReference>
<evidence type="ECO:0000313" key="3">
    <source>
        <dbReference type="Proteomes" id="UP000271098"/>
    </source>
</evidence>
<keyword evidence="1" id="KW-0812">Transmembrane</keyword>
<organism evidence="4">
    <name type="scientific">Gongylonema pulchrum</name>
    <dbReference type="NCBI Taxonomy" id="637853"/>
    <lineage>
        <taxon>Eukaryota</taxon>
        <taxon>Metazoa</taxon>
        <taxon>Ecdysozoa</taxon>
        <taxon>Nematoda</taxon>
        <taxon>Chromadorea</taxon>
        <taxon>Rhabditida</taxon>
        <taxon>Spirurina</taxon>
        <taxon>Spiruromorpha</taxon>
        <taxon>Spiruroidea</taxon>
        <taxon>Gongylonematidae</taxon>
        <taxon>Gongylonema</taxon>
    </lineage>
</organism>
<keyword evidence="3" id="KW-1185">Reference proteome</keyword>
<protein>
    <submittedName>
        <fullName evidence="4">Inner membrane protein</fullName>
    </submittedName>
</protein>
<dbReference type="EMBL" id="UYRT01034238">
    <property type="protein sequence ID" value="VDK78266.1"/>
    <property type="molecule type" value="Genomic_DNA"/>
</dbReference>
<sequence>MLIIYWMLMPVFIWVAIILFMWKNLRSHWRRIIVPLAVAKHCEASGNLLNAKNEIVTMPAYDGQSVIIAYQDLPLHLGIV</sequence>
<evidence type="ECO:0000256" key="1">
    <source>
        <dbReference type="SAM" id="Phobius"/>
    </source>
</evidence>
<name>A0A183DM99_9BILA</name>
<evidence type="ECO:0000313" key="2">
    <source>
        <dbReference type="EMBL" id="VDK78266.1"/>
    </source>
</evidence>
<keyword evidence="1" id="KW-1133">Transmembrane helix</keyword>
<keyword evidence="1" id="KW-0472">Membrane</keyword>
<proteinExistence type="predicted"/>